<comment type="caution">
    <text evidence="2">The sequence shown here is derived from an EMBL/GenBank/DDBJ whole genome shotgun (WGS) entry which is preliminary data.</text>
</comment>
<reference evidence="2 3" key="1">
    <citation type="journal article" date="2015" name="Nature">
        <title>rRNA introns, odd ribosomes, and small enigmatic genomes across a large radiation of phyla.</title>
        <authorList>
            <person name="Brown C.T."/>
            <person name="Hug L.A."/>
            <person name="Thomas B.C."/>
            <person name="Sharon I."/>
            <person name="Castelle C.J."/>
            <person name="Singh A."/>
            <person name="Wilkins M.J."/>
            <person name="Williams K.H."/>
            <person name="Banfield J.F."/>
        </authorList>
    </citation>
    <scope>NUCLEOTIDE SEQUENCE [LARGE SCALE GENOMIC DNA]</scope>
</reference>
<organism evidence="2 3">
    <name type="scientific">candidate division CPR2 bacterium GW2011_GWC2_39_10</name>
    <dbReference type="NCBI Taxonomy" id="1618345"/>
    <lineage>
        <taxon>Bacteria</taxon>
        <taxon>Bacteria division CPR2</taxon>
    </lineage>
</organism>
<proteinExistence type="predicted"/>
<evidence type="ECO:0000313" key="2">
    <source>
        <dbReference type="EMBL" id="KKQ93633.1"/>
    </source>
</evidence>
<accession>A0A0G0LP31</accession>
<keyword evidence="1" id="KW-0812">Transmembrane</keyword>
<dbReference type="AlphaFoldDB" id="A0A0G0LP31"/>
<gene>
    <name evidence="2" type="ORF">UT18_C0017G0003</name>
</gene>
<dbReference type="EMBL" id="LBVV01000017">
    <property type="protein sequence ID" value="KKQ93633.1"/>
    <property type="molecule type" value="Genomic_DNA"/>
</dbReference>
<evidence type="ECO:0000256" key="1">
    <source>
        <dbReference type="SAM" id="Phobius"/>
    </source>
</evidence>
<feature type="transmembrane region" description="Helical" evidence="1">
    <location>
        <begin position="42"/>
        <end position="69"/>
    </location>
</feature>
<dbReference type="Proteomes" id="UP000034207">
    <property type="component" value="Unassembled WGS sequence"/>
</dbReference>
<keyword evidence="1" id="KW-1133">Transmembrane helix</keyword>
<name>A0A0G0LP31_UNCC2</name>
<evidence type="ECO:0000313" key="3">
    <source>
        <dbReference type="Proteomes" id="UP000034207"/>
    </source>
</evidence>
<keyword evidence="1" id="KW-0472">Membrane</keyword>
<sequence length="84" mass="9708">MRTLFSPWRRIEAQSASGTPKDRWDAFTFNAISRLVGFMMRIGLLIAALIVVFGFLVLWLIAVCLWVIFPFLPLILSLYSLRFL</sequence>
<protein>
    <submittedName>
        <fullName evidence="2">Uncharacterized protein</fullName>
    </submittedName>
</protein>